<comment type="subcellular location">
    <subcellularLocation>
        <location evidence="1">Secreted</location>
        <location evidence="1">Extracellular space</location>
        <location evidence="1">Extracellular matrix</location>
    </subcellularLocation>
</comment>
<evidence type="ECO:0000256" key="2">
    <source>
        <dbReference type="ARBA" id="ARBA00008475"/>
    </source>
</evidence>
<name>A0AAD8Z012_9TELE</name>
<evidence type="ECO:0000256" key="3">
    <source>
        <dbReference type="ARBA" id="ARBA00014499"/>
    </source>
</evidence>
<protein>
    <recommendedName>
        <fullName evidence="3">Elastin</fullName>
    </recommendedName>
    <alternativeName>
        <fullName evidence="10">Tropoelastin</fullName>
    </alternativeName>
</protein>
<dbReference type="Proteomes" id="UP001239994">
    <property type="component" value="Unassembled WGS sequence"/>
</dbReference>
<evidence type="ECO:0000256" key="9">
    <source>
        <dbReference type="ARBA" id="ARBA00023278"/>
    </source>
</evidence>
<keyword evidence="7" id="KW-0677">Repeat</keyword>
<evidence type="ECO:0000256" key="7">
    <source>
        <dbReference type="ARBA" id="ARBA00022737"/>
    </source>
</evidence>
<dbReference type="AlphaFoldDB" id="A0AAD8Z012"/>
<keyword evidence="8" id="KW-1015">Disulfide bond</keyword>
<evidence type="ECO:0000256" key="8">
    <source>
        <dbReference type="ARBA" id="ARBA00023157"/>
    </source>
</evidence>
<evidence type="ECO:0000256" key="4">
    <source>
        <dbReference type="ARBA" id="ARBA00022525"/>
    </source>
</evidence>
<evidence type="ECO:0000313" key="12">
    <source>
        <dbReference type="Proteomes" id="UP001239994"/>
    </source>
</evidence>
<evidence type="ECO:0000256" key="10">
    <source>
        <dbReference type="ARBA" id="ARBA00031043"/>
    </source>
</evidence>
<comment type="similarity">
    <text evidence="2">Belongs to the elastin family.</text>
</comment>
<reference evidence="11" key="1">
    <citation type="submission" date="2023-03" db="EMBL/GenBank/DDBJ databases">
        <title>Electrophorus voltai genome.</title>
        <authorList>
            <person name="Bian C."/>
        </authorList>
    </citation>
    <scope>NUCLEOTIDE SEQUENCE</scope>
    <source>
        <strain evidence="11">CB-2022</strain>
        <tissue evidence="11">Muscle</tissue>
    </source>
</reference>
<dbReference type="GO" id="GO:0005201">
    <property type="term" value="F:extracellular matrix structural constituent"/>
    <property type="evidence" value="ECO:0007669"/>
    <property type="project" value="InterPro"/>
</dbReference>
<keyword evidence="9" id="KW-0379">Hydroxylation</keyword>
<evidence type="ECO:0000256" key="5">
    <source>
        <dbReference type="ARBA" id="ARBA00022530"/>
    </source>
</evidence>
<proteinExistence type="inferred from homology"/>
<keyword evidence="5" id="KW-0272">Extracellular matrix</keyword>
<evidence type="ECO:0000313" key="11">
    <source>
        <dbReference type="EMBL" id="KAK1790132.1"/>
    </source>
</evidence>
<dbReference type="PANTHER" id="PTHR24018:SF5">
    <property type="entry name" value="ELASTIN"/>
    <property type="match status" value="1"/>
</dbReference>
<feature type="non-terminal residue" evidence="11">
    <location>
        <position position="178"/>
    </location>
</feature>
<keyword evidence="12" id="KW-1185">Reference proteome</keyword>
<dbReference type="InterPro" id="IPR003979">
    <property type="entry name" value="Tropoelastin"/>
</dbReference>
<evidence type="ECO:0000256" key="1">
    <source>
        <dbReference type="ARBA" id="ARBA00004498"/>
    </source>
</evidence>
<accession>A0AAD8Z012</accession>
<evidence type="ECO:0000256" key="6">
    <source>
        <dbReference type="ARBA" id="ARBA00022729"/>
    </source>
</evidence>
<organism evidence="11 12">
    <name type="scientific">Electrophorus voltai</name>
    <dbReference type="NCBI Taxonomy" id="2609070"/>
    <lineage>
        <taxon>Eukaryota</taxon>
        <taxon>Metazoa</taxon>
        <taxon>Chordata</taxon>
        <taxon>Craniata</taxon>
        <taxon>Vertebrata</taxon>
        <taxon>Euteleostomi</taxon>
        <taxon>Actinopterygii</taxon>
        <taxon>Neopterygii</taxon>
        <taxon>Teleostei</taxon>
        <taxon>Ostariophysi</taxon>
        <taxon>Gymnotiformes</taxon>
        <taxon>Gymnotoidei</taxon>
        <taxon>Gymnotidae</taxon>
        <taxon>Electrophorus</taxon>
    </lineage>
</organism>
<keyword evidence="4" id="KW-0964">Secreted</keyword>
<feature type="non-terminal residue" evidence="11">
    <location>
        <position position="1"/>
    </location>
</feature>
<sequence length="178" mass="17952">TDCSSSCVLAPVIPQTGLPGVGPGVKAAKPGKAPVPGFGGRGVLPGVATGSGLKPKSDAGGGTGFMQPGVFHGYPLKSPKAPGGAAYTGGKLPYGTVMEASGAVLDYLVVQEELAPSQDSPLGLELGSVSEVFQGLEDFTLVSGVFQGLEDFTLVSEVFQGLEDFTLVSEVTNKIIIL</sequence>
<gene>
    <name evidence="11" type="ORF">P4O66_013962</name>
</gene>
<comment type="caution">
    <text evidence="11">The sequence shown here is derived from an EMBL/GenBank/DDBJ whole genome shotgun (WGS) entry which is preliminary data.</text>
</comment>
<dbReference type="PANTHER" id="PTHR24018">
    <property type="entry name" value="ELASTIN"/>
    <property type="match status" value="1"/>
</dbReference>
<keyword evidence="6" id="KW-0732">Signal</keyword>
<dbReference type="EMBL" id="JAROKS010000021">
    <property type="protein sequence ID" value="KAK1790132.1"/>
    <property type="molecule type" value="Genomic_DNA"/>
</dbReference>